<organism evidence="18 19">
    <name type="scientific">Symbiobacterium thermophilum</name>
    <dbReference type="NCBI Taxonomy" id="2734"/>
    <lineage>
        <taxon>Bacteria</taxon>
        <taxon>Bacillati</taxon>
        <taxon>Bacillota</taxon>
        <taxon>Clostridia</taxon>
        <taxon>Eubacteriales</taxon>
        <taxon>Symbiobacteriaceae</taxon>
        <taxon>Symbiobacterium</taxon>
    </lineage>
</organism>
<evidence type="ECO:0000256" key="5">
    <source>
        <dbReference type="ARBA" id="ARBA00022553"/>
    </source>
</evidence>
<comment type="caution">
    <text evidence="18">The sequence shown here is derived from an EMBL/GenBank/DDBJ whole genome shotgun (WGS) entry which is preliminary data.</text>
</comment>
<dbReference type="EMBL" id="PIUK01000039">
    <property type="protein sequence ID" value="MBY6275759.1"/>
    <property type="molecule type" value="Genomic_DNA"/>
</dbReference>
<evidence type="ECO:0000313" key="18">
    <source>
        <dbReference type="EMBL" id="MBY6275759.1"/>
    </source>
</evidence>
<proteinExistence type="predicted"/>
<dbReference type="Pfam" id="PF08769">
    <property type="entry name" value="Spo0A_C"/>
    <property type="match status" value="1"/>
</dbReference>
<keyword evidence="14 15" id="KW-0479">Metal-binding</keyword>
<keyword evidence="10 14" id="KW-0238">DNA-binding</keyword>
<dbReference type="GO" id="GO:0003700">
    <property type="term" value="F:DNA-binding transcription factor activity"/>
    <property type="evidence" value="ECO:0007669"/>
    <property type="project" value="InterPro"/>
</dbReference>
<keyword evidence="7 14" id="KW-0749">Sporulation</keyword>
<dbReference type="Proteomes" id="UP000732377">
    <property type="component" value="Unassembled WGS sequence"/>
</dbReference>
<evidence type="ECO:0000256" key="11">
    <source>
        <dbReference type="ARBA" id="ARBA00023159"/>
    </source>
</evidence>
<keyword evidence="4 14" id="KW-0678">Repressor</keyword>
<dbReference type="SUPFAM" id="SSF52172">
    <property type="entry name" value="CheY-like"/>
    <property type="match status" value="1"/>
</dbReference>
<dbReference type="SMART" id="SM00448">
    <property type="entry name" value="REC"/>
    <property type="match status" value="1"/>
</dbReference>
<dbReference type="InterPro" id="IPR036388">
    <property type="entry name" value="WH-like_DNA-bd_sf"/>
</dbReference>
<dbReference type="InterPro" id="IPR012052">
    <property type="entry name" value="Spore_0_A"/>
</dbReference>
<dbReference type="NCBIfam" id="TIGR02875">
    <property type="entry name" value="spore_0_A"/>
    <property type="match status" value="1"/>
</dbReference>
<dbReference type="InterPro" id="IPR014879">
    <property type="entry name" value="Spo0A_C"/>
</dbReference>
<protein>
    <recommendedName>
        <fullName evidence="2 14">Stage 0 sporulation protein A homolog</fullName>
    </recommendedName>
</protein>
<evidence type="ECO:0000256" key="6">
    <source>
        <dbReference type="ARBA" id="ARBA00022837"/>
    </source>
</evidence>
<evidence type="ECO:0000313" key="19">
    <source>
        <dbReference type="Proteomes" id="UP000732377"/>
    </source>
</evidence>
<dbReference type="SUPFAM" id="SSF46894">
    <property type="entry name" value="C-terminal effector domain of the bipartite response regulators"/>
    <property type="match status" value="1"/>
</dbReference>
<accession>A0A953I858</accession>
<dbReference type="GO" id="GO:0005509">
    <property type="term" value="F:calcium ion binding"/>
    <property type="evidence" value="ECO:0007669"/>
    <property type="project" value="UniProtKB-UniRule"/>
</dbReference>
<feature type="binding site" evidence="15">
    <location>
        <position position="58"/>
    </location>
    <ligand>
        <name>Ca(2+)</name>
        <dbReference type="ChEBI" id="CHEBI:29108"/>
    </ligand>
</feature>
<dbReference type="Gene3D" id="3.40.50.2300">
    <property type="match status" value="1"/>
</dbReference>
<evidence type="ECO:0000259" key="17">
    <source>
        <dbReference type="PROSITE" id="PS50110"/>
    </source>
</evidence>
<dbReference type="PIRSF" id="PIRSF002937">
    <property type="entry name" value="Res_reg_Spo0A"/>
    <property type="match status" value="1"/>
</dbReference>
<dbReference type="GO" id="GO:0003677">
    <property type="term" value="F:DNA binding"/>
    <property type="evidence" value="ECO:0007669"/>
    <property type="project" value="UniProtKB-KW"/>
</dbReference>
<gene>
    <name evidence="18" type="primary">spo0A</name>
    <name evidence="18" type="ORF">CWE10_05970</name>
</gene>
<keyword evidence="11 14" id="KW-0010">Activator</keyword>
<dbReference type="Pfam" id="PF00072">
    <property type="entry name" value="Response_reg"/>
    <property type="match status" value="1"/>
</dbReference>
<comment type="function">
    <text evidence="13 14">May play the central regulatory role in sporulation. It may be an element of the effector pathway responsible for the activation of sporulation genes in response to nutritional stress. Spo0A may act in concert with spo0H (a sigma factor) to control the expression of some genes that are critical to the sporulation process.</text>
</comment>
<dbReference type="PROSITE" id="PS50110">
    <property type="entry name" value="RESPONSE_REGULATORY"/>
    <property type="match status" value="1"/>
</dbReference>
<sequence>MVEGRTTVLIANDNHEERQRLMDKFDGMSEFTVVGEARHGLEAVELVRTLRPDLLILDDVLPHLDGLGVLAELGPEGRPHVLLLLSCASDLLVQHYYEKGASYCLLRPVQPDLVAERALLVCGHPAASQTSSAGRTVPSPRTIAELLRRSGVPAHLQGYRFLKDAVQYVLSTNKTTCGMTKELYPHIARLHGTQPNRVERSIRHAIEVAWGRADINDLQRLFGSTVHHVRGKPTNAEFVAMLADHLRGAVGS</sequence>
<dbReference type="GO" id="GO:0030435">
    <property type="term" value="P:sporulation resulting in formation of a cellular spore"/>
    <property type="evidence" value="ECO:0007669"/>
    <property type="project" value="UniProtKB-UniRule"/>
</dbReference>
<comment type="cofactor">
    <cofactor evidence="14 15">
        <name>Ca(2+)</name>
        <dbReference type="ChEBI" id="CHEBI:29108"/>
    </cofactor>
    <text evidence="14 15">Binds 1 Ca(2+) ion per subunit.</text>
</comment>
<keyword evidence="12 14" id="KW-0804">Transcription</keyword>
<dbReference type="GO" id="GO:0051606">
    <property type="term" value="P:detection of stimulus"/>
    <property type="evidence" value="ECO:0007669"/>
    <property type="project" value="UniProtKB-UniRule"/>
</dbReference>
<dbReference type="GO" id="GO:0042173">
    <property type="term" value="P:regulation of sporulation resulting in formation of a cellular spore"/>
    <property type="evidence" value="ECO:0007669"/>
    <property type="project" value="InterPro"/>
</dbReference>
<evidence type="ECO:0000256" key="7">
    <source>
        <dbReference type="ARBA" id="ARBA00022969"/>
    </source>
</evidence>
<dbReference type="AlphaFoldDB" id="A0A953I858"/>
<dbReference type="RefSeq" id="WP_043712978.1">
    <property type="nucleotide sequence ID" value="NZ_JACSIR010000108.1"/>
</dbReference>
<dbReference type="GO" id="GO:0005737">
    <property type="term" value="C:cytoplasm"/>
    <property type="evidence" value="ECO:0007669"/>
    <property type="project" value="UniProtKB-SubCell"/>
</dbReference>
<reference evidence="18" key="1">
    <citation type="submission" date="2017-11" db="EMBL/GenBank/DDBJ databases">
        <title>Three new genomes from thermophilic consortium.</title>
        <authorList>
            <person name="Quaggio R."/>
            <person name="Amgarten D."/>
            <person name="Setubal J.C."/>
        </authorList>
    </citation>
    <scope>NUCLEOTIDE SEQUENCE</scope>
    <source>
        <strain evidence="18">ZCTH01-B2</strain>
    </source>
</reference>
<feature type="domain" description="Response regulatory" evidence="17">
    <location>
        <begin position="7"/>
        <end position="122"/>
    </location>
</feature>
<dbReference type="InterPro" id="IPR011006">
    <property type="entry name" value="CheY-like_superfamily"/>
</dbReference>
<evidence type="ECO:0000256" key="16">
    <source>
        <dbReference type="PROSITE-ProRule" id="PRU00169"/>
    </source>
</evidence>
<keyword evidence="6 14" id="KW-0106">Calcium</keyword>
<dbReference type="InterPro" id="IPR001789">
    <property type="entry name" value="Sig_transdc_resp-reg_receiver"/>
</dbReference>
<dbReference type="GO" id="GO:0000160">
    <property type="term" value="P:phosphorelay signal transduction system"/>
    <property type="evidence" value="ECO:0007669"/>
    <property type="project" value="UniProtKB-UniRule"/>
</dbReference>
<evidence type="ECO:0000256" key="13">
    <source>
        <dbReference type="ARBA" id="ARBA00024867"/>
    </source>
</evidence>
<evidence type="ECO:0000256" key="10">
    <source>
        <dbReference type="ARBA" id="ARBA00023125"/>
    </source>
</evidence>
<evidence type="ECO:0000256" key="8">
    <source>
        <dbReference type="ARBA" id="ARBA00023012"/>
    </source>
</evidence>
<keyword evidence="9 14" id="KW-0805">Transcription regulation</keyword>
<keyword evidence="8 14" id="KW-0902">Two-component regulatory system</keyword>
<evidence type="ECO:0000256" key="2">
    <source>
        <dbReference type="ARBA" id="ARBA00018672"/>
    </source>
</evidence>
<evidence type="ECO:0000256" key="4">
    <source>
        <dbReference type="ARBA" id="ARBA00022491"/>
    </source>
</evidence>
<evidence type="ECO:0000256" key="3">
    <source>
        <dbReference type="ARBA" id="ARBA00022490"/>
    </source>
</evidence>
<dbReference type="Gene3D" id="1.10.10.10">
    <property type="entry name" value="Winged helix-like DNA-binding domain superfamily/Winged helix DNA-binding domain"/>
    <property type="match status" value="1"/>
</dbReference>
<feature type="binding site" evidence="15">
    <location>
        <position position="13"/>
    </location>
    <ligand>
        <name>Ca(2+)</name>
        <dbReference type="ChEBI" id="CHEBI:29108"/>
    </ligand>
</feature>
<evidence type="ECO:0000256" key="1">
    <source>
        <dbReference type="ARBA" id="ARBA00004496"/>
    </source>
</evidence>
<evidence type="ECO:0000256" key="14">
    <source>
        <dbReference type="PIRNR" id="PIRNR002937"/>
    </source>
</evidence>
<name>A0A953I858_SYMTR</name>
<comment type="subcellular location">
    <subcellularLocation>
        <location evidence="1 14">Cytoplasm</location>
    </subcellularLocation>
</comment>
<feature type="modified residue" description="4-aspartylphosphate" evidence="16">
    <location>
        <position position="58"/>
    </location>
</feature>
<evidence type="ECO:0000256" key="9">
    <source>
        <dbReference type="ARBA" id="ARBA00023015"/>
    </source>
</evidence>
<keyword evidence="5 16" id="KW-0597">Phosphoprotein</keyword>
<evidence type="ECO:0000256" key="15">
    <source>
        <dbReference type="PIRSR" id="PIRSR002937-1"/>
    </source>
</evidence>
<keyword evidence="3 14" id="KW-0963">Cytoplasm</keyword>
<evidence type="ECO:0000256" key="12">
    <source>
        <dbReference type="ARBA" id="ARBA00023163"/>
    </source>
</evidence>
<dbReference type="InterPro" id="IPR016032">
    <property type="entry name" value="Sig_transdc_resp-reg_C-effctor"/>
</dbReference>